<keyword evidence="4" id="KW-0547">Nucleotide-binding</keyword>
<dbReference type="PANTHER" id="PTHR11059:SF0">
    <property type="entry name" value="DNA REPAIR PROTEIN RECN"/>
    <property type="match status" value="1"/>
</dbReference>
<dbReference type="RefSeq" id="WP_382417372.1">
    <property type="nucleotide sequence ID" value="NZ_AP031500.1"/>
</dbReference>
<dbReference type="CDD" id="cd03241">
    <property type="entry name" value="ABC_RecN"/>
    <property type="match status" value="2"/>
</dbReference>
<feature type="coiled-coil region" evidence="10">
    <location>
        <begin position="338"/>
        <end position="365"/>
    </location>
</feature>
<evidence type="ECO:0000256" key="4">
    <source>
        <dbReference type="ARBA" id="ARBA00022741"/>
    </source>
</evidence>
<dbReference type="Pfam" id="PF02463">
    <property type="entry name" value="SMC_N"/>
    <property type="match status" value="1"/>
</dbReference>
<keyword evidence="10" id="KW-0175">Coiled coil</keyword>
<comment type="function">
    <text evidence="1 9">May be involved in recombinational repair of damaged DNA.</text>
</comment>
<dbReference type="PIRSF" id="PIRSF003128">
    <property type="entry name" value="RecN"/>
    <property type="match status" value="1"/>
</dbReference>
<keyword evidence="7 9" id="KW-0234">DNA repair</keyword>
<sequence>MLSHLSIQNFTLVERLDLDLKAGMTVITGETGAGKSVLLEALGQTLGDRADASRVRHGSKRADIAATFELATNPRARRWLTQADLAQQDAPDECLLRRTVTGEGRSKAYINGHPATLAQLRELGDMLMDIHSQHEHQSLLVKDNHRRLLDDYAGHNTLVQEVKTAYSSWHELAASLQHRRENADEVNARYQLVHYQVEELDQLNIQADEITALEQEQRELTCAEDLLQTSAQVLALCSDDEQGLQTGLSRALQMLRKLNNKPAALTEAEQLLSEAEIQLEEAQHSLEHFGDSFSLDPERLQWVEDRLSSIYDVARKHRVAPEELPKIHEALAHELASLGGGDERLEAMAREVAQLEQEFRTKAGELSSKRRKTAATLSKKVNAHLKALAMEHAKLTVECKPRDDRPSAHGLEDIELLISTNPGQPAAPLAKVASGGELSRVSLAIQVVAAERSAIASLVFDEVDVGIGGATADTVGRLLRQLASRGQILCVTHLAQVASKGHQHLRVEKTSRSKSAETALIELEGNDKVEELARMLGGATITEESRAHAQQMLGDAAEA</sequence>
<evidence type="ECO:0000259" key="11">
    <source>
        <dbReference type="Pfam" id="PF02463"/>
    </source>
</evidence>
<dbReference type="SUPFAM" id="SSF52540">
    <property type="entry name" value="P-loop containing nucleoside triphosphate hydrolases"/>
    <property type="match status" value="2"/>
</dbReference>
<dbReference type="Gene3D" id="3.40.50.300">
    <property type="entry name" value="P-loop containing nucleotide triphosphate hydrolases"/>
    <property type="match status" value="2"/>
</dbReference>
<keyword evidence="5 9" id="KW-0227">DNA damage</keyword>
<evidence type="ECO:0000256" key="9">
    <source>
        <dbReference type="PIRNR" id="PIRNR003128"/>
    </source>
</evidence>
<reference evidence="13" key="1">
    <citation type="journal article" date="2019" name="Int. J. Syst. Evol. Microbiol.">
        <title>The Global Catalogue of Microorganisms (GCM) 10K type strain sequencing project: providing services to taxonomists for standard genome sequencing and annotation.</title>
        <authorList>
            <consortium name="The Broad Institute Genomics Platform"/>
            <consortium name="The Broad Institute Genome Sequencing Center for Infectious Disease"/>
            <person name="Wu L."/>
            <person name="Ma J."/>
        </authorList>
    </citation>
    <scope>NUCLEOTIDE SEQUENCE [LARGE SCALE GENOMIC DNA]</scope>
    <source>
        <strain evidence="13">KCTC 52141</strain>
    </source>
</reference>
<evidence type="ECO:0000256" key="3">
    <source>
        <dbReference type="ARBA" id="ARBA00021315"/>
    </source>
</evidence>
<gene>
    <name evidence="12" type="primary">recN</name>
    <name evidence="12" type="ORF">ACFOEB_13490</name>
</gene>
<dbReference type="InterPro" id="IPR027417">
    <property type="entry name" value="P-loop_NTPase"/>
</dbReference>
<evidence type="ECO:0000256" key="8">
    <source>
        <dbReference type="ARBA" id="ARBA00033408"/>
    </source>
</evidence>
<keyword evidence="6" id="KW-0067">ATP-binding</keyword>
<organism evidence="12 13">
    <name type="scientific">Gilvimarinus japonicus</name>
    <dbReference type="NCBI Taxonomy" id="1796469"/>
    <lineage>
        <taxon>Bacteria</taxon>
        <taxon>Pseudomonadati</taxon>
        <taxon>Pseudomonadota</taxon>
        <taxon>Gammaproteobacteria</taxon>
        <taxon>Cellvibrionales</taxon>
        <taxon>Cellvibrionaceae</taxon>
        <taxon>Gilvimarinus</taxon>
    </lineage>
</organism>
<evidence type="ECO:0000313" key="13">
    <source>
        <dbReference type="Proteomes" id="UP001595548"/>
    </source>
</evidence>
<accession>A0ABV7HTT3</accession>
<dbReference type="PANTHER" id="PTHR11059">
    <property type="entry name" value="DNA REPAIR PROTEIN RECN"/>
    <property type="match status" value="1"/>
</dbReference>
<protein>
    <recommendedName>
        <fullName evidence="3 9">DNA repair protein RecN</fullName>
    </recommendedName>
    <alternativeName>
        <fullName evidence="8 9">Recombination protein N</fullName>
    </alternativeName>
</protein>
<dbReference type="NCBIfam" id="TIGR00634">
    <property type="entry name" value="recN"/>
    <property type="match status" value="1"/>
</dbReference>
<evidence type="ECO:0000256" key="6">
    <source>
        <dbReference type="ARBA" id="ARBA00022840"/>
    </source>
</evidence>
<dbReference type="InterPro" id="IPR004604">
    <property type="entry name" value="DNA_recomb/repair_RecN"/>
</dbReference>
<comment type="similarity">
    <text evidence="2 9">Belongs to the RecN family.</text>
</comment>
<evidence type="ECO:0000256" key="7">
    <source>
        <dbReference type="ARBA" id="ARBA00023204"/>
    </source>
</evidence>
<evidence type="ECO:0000256" key="5">
    <source>
        <dbReference type="ARBA" id="ARBA00022763"/>
    </source>
</evidence>
<evidence type="ECO:0000313" key="12">
    <source>
        <dbReference type="EMBL" id="MFC3156218.1"/>
    </source>
</evidence>
<dbReference type="NCBIfam" id="NF008121">
    <property type="entry name" value="PRK10869.1"/>
    <property type="match status" value="1"/>
</dbReference>
<name>A0ABV7HTT3_9GAMM</name>
<keyword evidence="13" id="KW-1185">Reference proteome</keyword>
<dbReference type="InterPro" id="IPR003395">
    <property type="entry name" value="RecF/RecN/SMC_N"/>
</dbReference>
<evidence type="ECO:0000256" key="2">
    <source>
        <dbReference type="ARBA" id="ARBA00009441"/>
    </source>
</evidence>
<dbReference type="Proteomes" id="UP001595548">
    <property type="component" value="Unassembled WGS sequence"/>
</dbReference>
<dbReference type="EMBL" id="JBHRTL010000028">
    <property type="protein sequence ID" value="MFC3156218.1"/>
    <property type="molecule type" value="Genomic_DNA"/>
</dbReference>
<proteinExistence type="inferred from homology"/>
<evidence type="ECO:0000256" key="1">
    <source>
        <dbReference type="ARBA" id="ARBA00003618"/>
    </source>
</evidence>
<feature type="domain" description="RecF/RecN/SMC N-terminal" evidence="11">
    <location>
        <begin position="1"/>
        <end position="512"/>
    </location>
</feature>
<evidence type="ECO:0000256" key="10">
    <source>
        <dbReference type="SAM" id="Coils"/>
    </source>
</evidence>
<comment type="caution">
    <text evidence="12">The sequence shown here is derived from an EMBL/GenBank/DDBJ whole genome shotgun (WGS) entry which is preliminary data.</text>
</comment>